<comment type="subcellular location">
    <subcellularLocation>
        <location evidence="5">Mitochondrion</location>
    </subcellularLocation>
    <subcellularLocation>
        <location evidence="5">Nucleus</location>
    </subcellularLocation>
</comment>
<keyword evidence="2 5" id="KW-0227">DNA damage</keyword>
<evidence type="ECO:0000256" key="2">
    <source>
        <dbReference type="ARBA" id="ARBA00022763"/>
    </source>
</evidence>
<comment type="function">
    <text evidence="5 7">Excises uracil residues from the DNA which can arise as a result of misincorporation of dUMP residues by DNA polymerase or due to deamination of cytosine.</text>
</comment>
<dbReference type="Pfam" id="PF03167">
    <property type="entry name" value="UDG"/>
    <property type="match status" value="1"/>
</dbReference>
<dbReference type="SUPFAM" id="SSF52141">
    <property type="entry name" value="Uracil-DNA glycosylase-like"/>
    <property type="match status" value="1"/>
</dbReference>
<dbReference type="NCBIfam" id="NF003588">
    <property type="entry name" value="PRK05254.1-1"/>
    <property type="match status" value="1"/>
</dbReference>
<evidence type="ECO:0000313" key="10">
    <source>
        <dbReference type="Proteomes" id="UP001152888"/>
    </source>
</evidence>
<evidence type="ECO:0000256" key="3">
    <source>
        <dbReference type="ARBA" id="ARBA00022801"/>
    </source>
</evidence>
<dbReference type="NCBIfam" id="TIGR00628">
    <property type="entry name" value="ung"/>
    <property type="match status" value="1"/>
</dbReference>
<comment type="catalytic activity">
    <reaction evidence="5 7">
        <text>Hydrolyzes single-stranded DNA or mismatched double-stranded DNA and polynucleotides, releasing free uracil.</text>
        <dbReference type="EC" id="3.2.2.27"/>
    </reaction>
</comment>
<dbReference type="EC" id="3.2.2.27" evidence="5 7"/>
<evidence type="ECO:0000256" key="1">
    <source>
        <dbReference type="ARBA" id="ARBA00008184"/>
    </source>
</evidence>
<keyword evidence="5" id="KW-0496">Mitochondrion</keyword>
<dbReference type="GO" id="GO:0005634">
    <property type="term" value="C:nucleus"/>
    <property type="evidence" value="ECO:0007669"/>
    <property type="project" value="UniProtKB-SubCell"/>
</dbReference>
<evidence type="ECO:0000313" key="9">
    <source>
        <dbReference type="EMBL" id="CAH1989584.1"/>
    </source>
</evidence>
<evidence type="ECO:0000256" key="6">
    <source>
        <dbReference type="PROSITE-ProRule" id="PRU10072"/>
    </source>
</evidence>
<dbReference type="SMART" id="SM00986">
    <property type="entry name" value="UDG"/>
    <property type="match status" value="1"/>
</dbReference>
<dbReference type="SMART" id="SM00987">
    <property type="entry name" value="UreE_C"/>
    <property type="match status" value="1"/>
</dbReference>
<evidence type="ECO:0000259" key="8">
    <source>
        <dbReference type="SMART" id="SM00986"/>
    </source>
</evidence>
<keyword evidence="3 5" id="KW-0378">Hydrolase</keyword>
<dbReference type="PANTHER" id="PTHR11264">
    <property type="entry name" value="URACIL-DNA GLYCOSYLASE"/>
    <property type="match status" value="1"/>
</dbReference>
<proteinExistence type="inferred from homology"/>
<feature type="domain" description="Uracil-DNA glycosylase-like" evidence="8">
    <location>
        <begin position="43"/>
        <end position="203"/>
    </location>
</feature>
<dbReference type="InterPro" id="IPR036895">
    <property type="entry name" value="Uracil-DNA_glycosylase-like_sf"/>
</dbReference>
<dbReference type="AlphaFoldDB" id="A0A9P0L8D3"/>
<dbReference type="InterPro" id="IPR005122">
    <property type="entry name" value="Uracil-DNA_glycosylase-like"/>
</dbReference>
<evidence type="ECO:0000256" key="5">
    <source>
        <dbReference type="HAMAP-Rule" id="MF_03166"/>
    </source>
</evidence>
<dbReference type="CDD" id="cd10027">
    <property type="entry name" value="UDG-F1-like"/>
    <property type="match status" value="1"/>
</dbReference>
<dbReference type="NCBIfam" id="NF003592">
    <property type="entry name" value="PRK05254.1-5"/>
    <property type="match status" value="1"/>
</dbReference>
<dbReference type="InterPro" id="IPR018085">
    <property type="entry name" value="Ura-DNA_Glyclase_AS"/>
</dbReference>
<dbReference type="PROSITE" id="PS00130">
    <property type="entry name" value="U_DNA_GLYCOSYLASE"/>
    <property type="match status" value="1"/>
</dbReference>
<dbReference type="GO" id="GO:0005739">
    <property type="term" value="C:mitochondrion"/>
    <property type="evidence" value="ECO:0007669"/>
    <property type="project" value="UniProtKB-SubCell"/>
</dbReference>
<gene>
    <name evidence="9" type="ORF">ACAOBT_LOCUS19107</name>
</gene>
<evidence type="ECO:0000256" key="4">
    <source>
        <dbReference type="ARBA" id="ARBA00023204"/>
    </source>
</evidence>
<reference evidence="9" key="1">
    <citation type="submission" date="2022-03" db="EMBL/GenBank/DDBJ databases">
        <authorList>
            <person name="Sayadi A."/>
        </authorList>
    </citation>
    <scope>NUCLEOTIDE SEQUENCE</scope>
</reference>
<dbReference type="InterPro" id="IPR002043">
    <property type="entry name" value="UDG_fam1"/>
</dbReference>
<dbReference type="GO" id="GO:0097510">
    <property type="term" value="P:base-excision repair, AP site formation via deaminated base removal"/>
    <property type="evidence" value="ECO:0007669"/>
    <property type="project" value="TreeGrafter"/>
</dbReference>
<dbReference type="Gene3D" id="3.40.470.10">
    <property type="entry name" value="Uracil-DNA glycosylase-like domain"/>
    <property type="match status" value="1"/>
</dbReference>
<dbReference type="PANTHER" id="PTHR11264:SF0">
    <property type="entry name" value="URACIL-DNA GLYCOSYLASE"/>
    <property type="match status" value="1"/>
</dbReference>
<keyword evidence="4 5" id="KW-0234">DNA repair</keyword>
<dbReference type="OrthoDB" id="10031947at2759"/>
<feature type="active site" description="Proton acceptor" evidence="5 6">
    <location>
        <position position="58"/>
    </location>
</feature>
<sequence length="213" mass="24553">MNPKWRECLRAEFEKDYFKNIKTFLHCNKNHLPPIENIFTFTQYFSLEETKVVIVGQDPYHNDKQAMGLSFSVPTGVPIPPSLLNVFREIETDLPGFNIPQHGDLTNWAKSGVLLLNSVLTVAKHDPKSHSEIGWEAFTSKILELVNEKCEHVVFMLWGFLAKCKSHLINKNKHLVLVSGHPSPYSEHRFFGCKHFSQANQYLIEHGRAPIKW</sequence>
<dbReference type="EMBL" id="CAKOFQ010007066">
    <property type="protein sequence ID" value="CAH1989584.1"/>
    <property type="molecule type" value="Genomic_DNA"/>
</dbReference>
<keyword evidence="10" id="KW-1185">Reference proteome</keyword>
<dbReference type="Proteomes" id="UP001152888">
    <property type="component" value="Unassembled WGS sequence"/>
</dbReference>
<dbReference type="NCBIfam" id="NF003589">
    <property type="entry name" value="PRK05254.1-2"/>
    <property type="match status" value="1"/>
</dbReference>
<evidence type="ECO:0000256" key="7">
    <source>
        <dbReference type="RuleBase" id="RU003780"/>
    </source>
</evidence>
<name>A0A9P0L8D3_ACAOB</name>
<dbReference type="HAMAP" id="MF_00148">
    <property type="entry name" value="UDG"/>
    <property type="match status" value="1"/>
</dbReference>
<comment type="caution">
    <text evidence="9">The sequence shown here is derived from an EMBL/GenBank/DDBJ whole genome shotgun (WGS) entry which is preliminary data.</text>
</comment>
<comment type="similarity">
    <text evidence="1 5 7">Belongs to the uracil-DNA glycosylase (UDG) superfamily. UNG family.</text>
</comment>
<organism evidence="9 10">
    <name type="scientific">Acanthoscelides obtectus</name>
    <name type="common">Bean weevil</name>
    <name type="synonym">Bruchus obtectus</name>
    <dbReference type="NCBI Taxonomy" id="200917"/>
    <lineage>
        <taxon>Eukaryota</taxon>
        <taxon>Metazoa</taxon>
        <taxon>Ecdysozoa</taxon>
        <taxon>Arthropoda</taxon>
        <taxon>Hexapoda</taxon>
        <taxon>Insecta</taxon>
        <taxon>Pterygota</taxon>
        <taxon>Neoptera</taxon>
        <taxon>Endopterygota</taxon>
        <taxon>Coleoptera</taxon>
        <taxon>Polyphaga</taxon>
        <taxon>Cucujiformia</taxon>
        <taxon>Chrysomeloidea</taxon>
        <taxon>Chrysomelidae</taxon>
        <taxon>Bruchinae</taxon>
        <taxon>Bruchini</taxon>
        <taxon>Acanthoscelides</taxon>
    </lineage>
</organism>
<keyword evidence="5" id="KW-0539">Nucleus</keyword>
<protein>
    <recommendedName>
        <fullName evidence="5 7">Uracil-DNA glycosylase</fullName>
        <shortName evidence="5">UDG</shortName>
        <ecNumber evidence="5 7">3.2.2.27</ecNumber>
    </recommendedName>
</protein>
<dbReference type="GO" id="GO:0004844">
    <property type="term" value="F:uracil DNA N-glycosylase activity"/>
    <property type="evidence" value="ECO:0007669"/>
    <property type="project" value="UniProtKB-UniRule"/>
</dbReference>
<accession>A0A9P0L8D3</accession>